<evidence type="ECO:0000313" key="4">
    <source>
        <dbReference type="Proteomes" id="UP000007304"/>
    </source>
</evidence>
<sequence length="211" mass="20628">MRTSVIALAALGAATASASFVYPDAVPLHRRQGPGTPEYECHANCGGVIVDGRQENYCTSEDYKTKLAACLDCALPYDIWQYYGTSVTKAAQACGDDATPHPGTASSSSSEAPAPTSSAAPSSNVAPTSSAPGSSAATHNDAASSSASSQGAATTAATSSATGWDTATKPTGSSTASGTAPVATYTGAAAQVIMSGLLAVLPAGAMAAGLA</sequence>
<dbReference type="RefSeq" id="XP_009157261.1">
    <property type="nucleotide sequence ID" value="XM_009159013.1"/>
</dbReference>
<dbReference type="OMA" id="CLKCALT"/>
<feature type="compositionally biased region" description="Low complexity" evidence="1">
    <location>
        <begin position="100"/>
        <end position="168"/>
    </location>
</feature>
<keyword evidence="2" id="KW-0732">Signal</keyword>
<evidence type="ECO:0000256" key="2">
    <source>
        <dbReference type="SAM" id="SignalP"/>
    </source>
</evidence>
<feature type="chain" id="PRO_5003603455" evidence="2">
    <location>
        <begin position="19"/>
        <end position="211"/>
    </location>
</feature>
<dbReference type="eggNOG" id="ENOG502STKG">
    <property type="taxonomic scope" value="Eukaryota"/>
</dbReference>
<protein>
    <submittedName>
        <fullName evidence="3">Uncharacterized protein</fullName>
    </submittedName>
</protein>
<dbReference type="GeneID" id="20309505"/>
<feature type="region of interest" description="Disordered" evidence="1">
    <location>
        <begin position="98"/>
        <end position="180"/>
    </location>
</feature>
<organism evidence="3 4">
    <name type="scientific">Exophiala dermatitidis (strain ATCC 34100 / CBS 525.76 / NIH/UT8656)</name>
    <name type="common">Black yeast</name>
    <name type="synonym">Wangiella dermatitidis</name>
    <dbReference type="NCBI Taxonomy" id="858893"/>
    <lineage>
        <taxon>Eukaryota</taxon>
        <taxon>Fungi</taxon>
        <taxon>Dikarya</taxon>
        <taxon>Ascomycota</taxon>
        <taxon>Pezizomycotina</taxon>
        <taxon>Eurotiomycetes</taxon>
        <taxon>Chaetothyriomycetidae</taxon>
        <taxon>Chaetothyriales</taxon>
        <taxon>Herpotrichiellaceae</taxon>
        <taxon>Exophiala</taxon>
    </lineage>
</organism>
<dbReference type="STRING" id="858893.H6BYT7"/>
<proteinExistence type="predicted"/>
<dbReference type="HOGENOM" id="CLU_093550_1_1_1"/>
<feature type="compositionally biased region" description="Polar residues" evidence="1">
    <location>
        <begin position="169"/>
        <end position="178"/>
    </location>
</feature>
<gene>
    <name evidence="3" type="ORF">HMPREF1120_04866</name>
</gene>
<dbReference type="VEuPathDB" id="FungiDB:HMPREF1120_04866"/>
<evidence type="ECO:0000313" key="3">
    <source>
        <dbReference type="EMBL" id="EHY56800.1"/>
    </source>
</evidence>
<dbReference type="InParanoid" id="H6BYT7"/>
<dbReference type="EMBL" id="JH226133">
    <property type="protein sequence ID" value="EHY56800.1"/>
    <property type="molecule type" value="Genomic_DNA"/>
</dbReference>
<evidence type="ECO:0000256" key="1">
    <source>
        <dbReference type="SAM" id="MobiDB-lite"/>
    </source>
</evidence>
<dbReference type="OrthoDB" id="4160690at2759"/>
<name>H6BYT7_EXODN</name>
<keyword evidence="4" id="KW-1185">Reference proteome</keyword>
<accession>H6BYT7</accession>
<feature type="signal peptide" evidence="2">
    <location>
        <begin position="1"/>
        <end position="18"/>
    </location>
</feature>
<dbReference type="Proteomes" id="UP000007304">
    <property type="component" value="Unassembled WGS sequence"/>
</dbReference>
<reference evidence="3" key="1">
    <citation type="submission" date="2011-07" db="EMBL/GenBank/DDBJ databases">
        <title>The Genome Sequence of Exophiala (Wangiella) dermatitidis NIH/UT8656.</title>
        <authorList>
            <consortium name="The Broad Institute Genome Sequencing Platform"/>
            <person name="Cuomo C."/>
            <person name="Wang Z."/>
            <person name="Hunicke-Smith S."/>
            <person name="Szanislo P.J."/>
            <person name="Earl A."/>
            <person name="Young S.K."/>
            <person name="Zeng Q."/>
            <person name="Gargeya S."/>
            <person name="Fitzgerald M."/>
            <person name="Haas B."/>
            <person name="Abouelleil A."/>
            <person name="Alvarado L."/>
            <person name="Arachchi H.M."/>
            <person name="Berlin A."/>
            <person name="Brown A."/>
            <person name="Chapman S.B."/>
            <person name="Chen Z."/>
            <person name="Dunbar C."/>
            <person name="Freedman E."/>
            <person name="Gearin G."/>
            <person name="Gellesch M."/>
            <person name="Goldberg J."/>
            <person name="Griggs A."/>
            <person name="Gujja S."/>
            <person name="Heiman D."/>
            <person name="Howarth C."/>
            <person name="Larson L."/>
            <person name="Lui A."/>
            <person name="MacDonald P.J.P."/>
            <person name="Montmayeur A."/>
            <person name="Murphy C."/>
            <person name="Neiman D."/>
            <person name="Pearson M."/>
            <person name="Priest M."/>
            <person name="Roberts A."/>
            <person name="Saif S."/>
            <person name="Shea T."/>
            <person name="Shenoy N."/>
            <person name="Sisk P."/>
            <person name="Stolte C."/>
            <person name="Sykes S."/>
            <person name="Wortman J."/>
            <person name="Nusbaum C."/>
            <person name="Birren B."/>
        </authorList>
    </citation>
    <scope>NUCLEOTIDE SEQUENCE</scope>
    <source>
        <strain evidence="3">NIH/UT8656</strain>
    </source>
</reference>
<dbReference type="AlphaFoldDB" id="H6BYT7"/>